<keyword evidence="4 9" id="KW-0808">Transferase</keyword>
<proteinExistence type="inferred from homology"/>
<dbReference type="InterPro" id="IPR035902">
    <property type="entry name" value="Nuc_phospho_transferase"/>
</dbReference>
<dbReference type="RefSeq" id="WP_073238803.1">
    <property type="nucleotide sequence ID" value="NZ_FQUY01000011.1"/>
</dbReference>
<comment type="cofactor">
    <cofactor evidence="9">
        <name>Mg(2+)</name>
        <dbReference type="ChEBI" id="CHEBI:18420"/>
    </cofactor>
    <text evidence="9">Binds 2 magnesium ions per monomer.</text>
</comment>
<comment type="pathway">
    <text evidence="1 9">Amino-acid biosynthesis; L-tryptophan biosynthesis; L-tryptophan from chorismate: step 2/5.</text>
</comment>
<evidence type="ECO:0000256" key="7">
    <source>
        <dbReference type="ARBA" id="ARBA00052328"/>
    </source>
</evidence>
<dbReference type="FunFam" id="3.40.1030.10:FF:000002">
    <property type="entry name" value="Anthranilate phosphoribosyltransferase"/>
    <property type="match status" value="1"/>
</dbReference>
<comment type="catalytic activity">
    <reaction evidence="7 9">
        <text>N-(5-phospho-beta-D-ribosyl)anthranilate + diphosphate = 5-phospho-alpha-D-ribose 1-diphosphate + anthranilate</text>
        <dbReference type="Rhea" id="RHEA:11768"/>
        <dbReference type="ChEBI" id="CHEBI:16567"/>
        <dbReference type="ChEBI" id="CHEBI:18277"/>
        <dbReference type="ChEBI" id="CHEBI:33019"/>
        <dbReference type="ChEBI" id="CHEBI:58017"/>
        <dbReference type="EC" id="2.4.2.18"/>
    </reaction>
</comment>
<comment type="caution">
    <text evidence="9">Lacks conserved residue(s) required for the propagation of feature annotation.</text>
</comment>
<dbReference type="GO" id="GO:0000162">
    <property type="term" value="P:L-tryptophan biosynthetic process"/>
    <property type="evidence" value="ECO:0007669"/>
    <property type="project" value="UniProtKB-UniRule"/>
</dbReference>
<accession>A0A1M4YPS4</accession>
<evidence type="ECO:0000256" key="1">
    <source>
        <dbReference type="ARBA" id="ARBA00004907"/>
    </source>
</evidence>
<evidence type="ECO:0000256" key="3">
    <source>
        <dbReference type="ARBA" id="ARBA00022676"/>
    </source>
</evidence>
<feature type="binding site" evidence="9">
    <location>
        <position position="166"/>
    </location>
    <ligand>
        <name>anthranilate</name>
        <dbReference type="ChEBI" id="CHEBI:16567"/>
        <label>2</label>
    </ligand>
</feature>
<feature type="binding site" evidence="9">
    <location>
        <begin position="90"/>
        <end position="93"/>
    </location>
    <ligand>
        <name>5-phospho-alpha-D-ribose 1-diphosphate</name>
        <dbReference type="ChEBI" id="CHEBI:58017"/>
    </ligand>
</feature>
<evidence type="ECO:0000313" key="13">
    <source>
        <dbReference type="Proteomes" id="UP000184148"/>
    </source>
</evidence>
<feature type="binding site" evidence="9">
    <location>
        <position position="120"/>
    </location>
    <ligand>
        <name>5-phospho-alpha-D-ribose 1-diphosphate</name>
        <dbReference type="ChEBI" id="CHEBI:58017"/>
    </ligand>
</feature>
<dbReference type="UniPathway" id="UPA00035">
    <property type="reaction ID" value="UER00041"/>
</dbReference>
<dbReference type="OrthoDB" id="9806430at2"/>
<keyword evidence="3 9" id="KW-0328">Glycosyltransferase</keyword>
<comment type="function">
    <text evidence="9">Catalyzes the transfer of the phosphoribosyl group of 5-phosphorylribose-1-pyrophosphate (PRPP) to anthranilate to yield N-(5'-phosphoribosyl)-anthranilate (PRA).</text>
</comment>
<comment type="similarity">
    <text evidence="9">Belongs to the anthranilate phosphoribosyltransferase family.</text>
</comment>
<dbReference type="AlphaFoldDB" id="A0A1M4YPS4"/>
<dbReference type="PANTHER" id="PTHR43285:SF2">
    <property type="entry name" value="ANTHRANILATE PHOSPHORIBOSYLTRANSFERASE"/>
    <property type="match status" value="1"/>
</dbReference>
<dbReference type="InterPro" id="IPR000312">
    <property type="entry name" value="Glycosyl_Trfase_fam3"/>
</dbReference>
<keyword evidence="9" id="KW-0460">Magnesium</keyword>
<feature type="binding site" evidence="9">
    <location>
        <position position="225"/>
    </location>
    <ligand>
        <name>Mg(2+)</name>
        <dbReference type="ChEBI" id="CHEBI:18420"/>
        <label>2</label>
    </ligand>
</feature>
<dbReference type="GO" id="GO:0005829">
    <property type="term" value="C:cytosol"/>
    <property type="evidence" value="ECO:0007669"/>
    <property type="project" value="TreeGrafter"/>
</dbReference>
<dbReference type="InterPro" id="IPR036320">
    <property type="entry name" value="Glycosyl_Trfase_fam3_N_dom_sf"/>
</dbReference>
<dbReference type="InterPro" id="IPR005940">
    <property type="entry name" value="Anthranilate_Pribosyl_Tfrase"/>
</dbReference>
<feature type="domain" description="Glycosyl transferase family 3" evidence="10">
    <location>
        <begin position="74"/>
        <end position="323"/>
    </location>
</feature>
<dbReference type="SUPFAM" id="SSF47648">
    <property type="entry name" value="Nucleoside phosphorylase/phosphoribosyltransferase N-terminal domain"/>
    <property type="match status" value="1"/>
</dbReference>
<feature type="binding site" evidence="9">
    <location>
        <position position="226"/>
    </location>
    <ligand>
        <name>Mg(2+)</name>
        <dbReference type="ChEBI" id="CHEBI:18420"/>
        <label>1</label>
    </ligand>
</feature>
<feature type="binding site" evidence="9">
    <location>
        <position position="80"/>
    </location>
    <ligand>
        <name>anthranilate</name>
        <dbReference type="ChEBI" id="CHEBI:16567"/>
        <label>1</label>
    </ligand>
</feature>
<dbReference type="Gene3D" id="1.20.970.10">
    <property type="entry name" value="Transferase, Pyrimidine Nucleoside Phosphorylase, Chain C"/>
    <property type="match status" value="1"/>
</dbReference>
<keyword evidence="6 9" id="KW-0057">Aromatic amino acid biosynthesis</keyword>
<evidence type="ECO:0000259" key="11">
    <source>
        <dbReference type="Pfam" id="PF02885"/>
    </source>
</evidence>
<comment type="subunit">
    <text evidence="9">Homodimer.</text>
</comment>
<dbReference type="SUPFAM" id="SSF52418">
    <property type="entry name" value="Nucleoside phosphorylase/phosphoribosyltransferase catalytic domain"/>
    <property type="match status" value="1"/>
</dbReference>
<dbReference type="Proteomes" id="UP000184148">
    <property type="component" value="Unassembled WGS sequence"/>
</dbReference>
<dbReference type="NCBIfam" id="TIGR01245">
    <property type="entry name" value="trpD"/>
    <property type="match status" value="1"/>
</dbReference>
<evidence type="ECO:0000313" key="12">
    <source>
        <dbReference type="EMBL" id="SHF07627.1"/>
    </source>
</evidence>
<feature type="binding site" evidence="9">
    <location>
        <begin position="108"/>
        <end position="116"/>
    </location>
    <ligand>
        <name>5-phospho-alpha-D-ribose 1-diphosphate</name>
        <dbReference type="ChEBI" id="CHEBI:58017"/>
    </ligand>
</feature>
<feature type="domain" description="Glycosyl transferase family 3 N-terminal" evidence="11">
    <location>
        <begin position="4"/>
        <end position="64"/>
    </location>
</feature>
<keyword evidence="9" id="KW-0479">Metal-binding</keyword>
<dbReference type="InterPro" id="IPR017459">
    <property type="entry name" value="Glycosyl_Trfase_fam3_N_dom"/>
</dbReference>
<keyword evidence="5 9" id="KW-0822">Tryptophan biosynthesis</keyword>
<dbReference type="HAMAP" id="MF_00211">
    <property type="entry name" value="TrpD"/>
    <property type="match status" value="1"/>
</dbReference>
<feature type="binding site" evidence="9">
    <location>
        <begin position="83"/>
        <end position="84"/>
    </location>
    <ligand>
        <name>5-phospho-alpha-D-ribose 1-diphosphate</name>
        <dbReference type="ChEBI" id="CHEBI:58017"/>
    </ligand>
</feature>
<dbReference type="EC" id="2.4.2.18" evidence="9"/>
<feature type="binding site" evidence="9">
    <location>
        <position position="80"/>
    </location>
    <ligand>
        <name>5-phospho-alpha-D-ribose 1-diphosphate</name>
        <dbReference type="ChEBI" id="CHEBI:58017"/>
    </ligand>
</feature>
<name>A0A1M4YPS4_9FIRM</name>
<evidence type="ECO:0000256" key="5">
    <source>
        <dbReference type="ARBA" id="ARBA00022822"/>
    </source>
</evidence>
<feature type="binding site" evidence="9">
    <location>
        <position position="88"/>
    </location>
    <ligand>
        <name>5-phospho-alpha-D-ribose 1-diphosphate</name>
        <dbReference type="ChEBI" id="CHEBI:58017"/>
    </ligand>
</feature>
<feature type="binding site" evidence="9">
    <location>
        <position position="92"/>
    </location>
    <ligand>
        <name>Mg(2+)</name>
        <dbReference type="ChEBI" id="CHEBI:18420"/>
        <label>1</label>
    </ligand>
</feature>
<organism evidence="12 13">
    <name type="scientific">Desulforamulus putei DSM 12395</name>
    <dbReference type="NCBI Taxonomy" id="1121429"/>
    <lineage>
        <taxon>Bacteria</taxon>
        <taxon>Bacillati</taxon>
        <taxon>Bacillota</taxon>
        <taxon>Clostridia</taxon>
        <taxon>Eubacteriales</taxon>
        <taxon>Peptococcaceae</taxon>
        <taxon>Desulforamulus</taxon>
    </lineage>
</organism>
<dbReference type="Pfam" id="PF02885">
    <property type="entry name" value="Glycos_trans_3N"/>
    <property type="match status" value="1"/>
</dbReference>
<dbReference type="Pfam" id="PF00591">
    <property type="entry name" value="Glycos_transf_3"/>
    <property type="match status" value="1"/>
</dbReference>
<evidence type="ECO:0000256" key="8">
    <source>
        <dbReference type="ARBA" id="ARBA00061188"/>
    </source>
</evidence>
<dbReference type="PANTHER" id="PTHR43285">
    <property type="entry name" value="ANTHRANILATE PHOSPHORIBOSYLTRANSFERASE"/>
    <property type="match status" value="1"/>
</dbReference>
<dbReference type="EMBL" id="FQUY01000011">
    <property type="protein sequence ID" value="SHF07627.1"/>
    <property type="molecule type" value="Genomic_DNA"/>
</dbReference>
<dbReference type="GO" id="GO:0000287">
    <property type="term" value="F:magnesium ion binding"/>
    <property type="evidence" value="ECO:0007669"/>
    <property type="project" value="UniProtKB-UniRule"/>
</dbReference>
<feature type="binding site" evidence="9">
    <location>
        <position position="226"/>
    </location>
    <ligand>
        <name>Mg(2+)</name>
        <dbReference type="ChEBI" id="CHEBI:18420"/>
        <label>2</label>
    </ligand>
</feature>
<dbReference type="STRING" id="1121429.SAMN02745133_01763"/>
<reference evidence="13" key="1">
    <citation type="submission" date="2016-11" db="EMBL/GenBank/DDBJ databases">
        <authorList>
            <person name="Varghese N."/>
            <person name="Submissions S."/>
        </authorList>
    </citation>
    <scope>NUCLEOTIDE SEQUENCE [LARGE SCALE GENOMIC DNA]</scope>
    <source>
        <strain evidence="13">DSM 12395</strain>
    </source>
</reference>
<evidence type="ECO:0000256" key="4">
    <source>
        <dbReference type="ARBA" id="ARBA00022679"/>
    </source>
</evidence>
<sequence length="345" mass="35894">MITEAIKKVVTGEDLSEAEARDTMKEIMEGRATPAQIACLLTALHLKGETAAEITGFARTMREKVTPVKTSRTGLVDTCGTGGDGANTFNISTACALVLAGAGLPVAKHGNRSVSSKCGSADVLEHLGVAVNLTPEEAGLCLDKVGITFLYAPLLHGAMKYAAGPRKEIGIRTVFNVLGPLTNPAFARNQVLGVYCADLAPVMARVLANLGTGRSFVIHGCGGLDEVSLAGEALVYEVRGNEVKQISLDPLDFGLARAPIAALAGGDAKKNARMIQNILDGAPGPQRDVVVINAALGLVAGGMARDIATGVRLAQDVIDSGSARKKLKQLVEFSQTLVRERTAAL</sequence>
<evidence type="ECO:0000256" key="9">
    <source>
        <dbReference type="HAMAP-Rule" id="MF_00211"/>
    </source>
</evidence>
<comment type="similarity">
    <text evidence="8">In the C-terminal section; belongs to the anthranilate phosphoribosyltransferase family.</text>
</comment>
<gene>
    <name evidence="9" type="primary">trpD</name>
    <name evidence="12" type="ORF">SAMN02745133_01763</name>
</gene>
<dbReference type="Gene3D" id="3.40.1030.10">
    <property type="entry name" value="Nucleoside phosphorylase/phosphoribosyltransferase catalytic domain"/>
    <property type="match status" value="1"/>
</dbReference>
<evidence type="ECO:0000259" key="10">
    <source>
        <dbReference type="Pfam" id="PF00591"/>
    </source>
</evidence>
<keyword evidence="2 9" id="KW-0028">Amino-acid biosynthesis</keyword>
<feature type="binding site" evidence="9">
    <location>
        <position position="111"/>
    </location>
    <ligand>
        <name>anthranilate</name>
        <dbReference type="ChEBI" id="CHEBI:16567"/>
        <label>1</label>
    </ligand>
</feature>
<keyword evidence="13" id="KW-1185">Reference proteome</keyword>
<dbReference type="GO" id="GO:0004048">
    <property type="term" value="F:anthranilate phosphoribosyltransferase activity"/>
    <property type="evidence" value="ECO:0007669"/>
    <property type="project" value="UniProtKB-UniRule"/>
</dbReference>
<evidence type="ECO:0000256" key="2">
    <source>
        <dbReference type="ARBA" id="ARBA00022605"/>
    </source>
</evidence>
<protein>
    <recommendedName>
        <fullName evidence="9">Anthranilate phosphoribosyltransferase</fullName>
        <ecNumber evidence="9">2.4.2.18</ecNumber>
    </recommendedName>
</protein>
<evidence type="ECO:0000256" key="6">
    <source>
        <dbReference type="ARBA" id="ARBA00023141"/>
    </source>
</evidence>